<dbReference type="RefSeq" id="WP_220664255.1">
    <property type="nucleotide sequence ID" value="NZ_CP069370.1"/>
</dbReference>
<evidence type="ECO:0000313" key="3">
    <source>
        <dbReference type="Proteomes" id="UP000826300"/>
    </source>
</evidence>
<gene>
    <name evidence="2" type="ORF">JO391_09250</name>
</gene>
<dbReference type="InterPro" id="IPR028994">
    <property type="entry name" value="Integrin_alpha_N"/>
</dbReference>
<keyword evidence="3" id="KW-1185">Reference proteome</keyword>
<dbReference type="EMBL" id="CP069370">
    <property type="protein sequence ID" value="QYZ71655.1"/>
    <property type="molecule type" value="Genomic_DNA"/>
</dbReference>
<name>A0A8G0ZZ48_9RHOB</name>
<dbReference type="SUPFAM" id="SSF69318">
    <property type="entry name" value="Integrin alpha N-terminal domain"/>
    <property type="match status" value="1"/>
</dbReference>
<reference evidence="2" key="1">
    <citation type="submission" date="2021-02" db="EMBL/GenBank/DDBJ databases">
        <title>Rhodobacter shimadae sp. nov., an aerobic anoxygenic phototrophic bacterium isolated from a hot spring.</title>
        <authorList>
            <person name="Muramatsu S."/>
            <person name="Haruta S."/>
            <person name="Hirose S."/>
            <person name="Hanada S."/>
        </authorList>
    </citation>
    <scope>NUCLEOTIDE SEQUENCE</scope>
    <source>
        <strain evidence="2">N10</strain>
    </source>
</reference>
<dbReference type="Proteomes" id="UP000826300">
    <property type="component" value="Chromosome"/>
</dbReference>
<keyword evidence="1" id="KW-0732">Signal</keyword>
<dbReference type="KEGG" id="nsm:JO391_09250"/>
<organism evidence="2 3">
    <name type="scientific">Neotabrizicola shimadae</name>
    <dbReference type="NCBI Taxonomy" id="2807096"/>
    <lineage>
        <taxon>Bacteria</taxon>
        <taxon>Pseudomonadati</taxon>
        <taxon>Pseudomonadota</taxon>
        <taxon>Alphaproteobacteria</taxon>
        <taxon>Rhodobacterales</taxon>
        <taxon>Paracoccaceae</taxon>
        <taxon>Neotabrizicola</taxon>
    </lineage>
</organism>
<dbReference type="AlphaFoldDB" id="A0A8G0ZZ48"/>
<proteinExistence type="predicted"/>
<feature type="chain" id="PRO_5034212392" evidence="1">
    <location>
        <begin position="22"/>
        <end position="241"/>
    </location>
</feature>
<feature type="signal peptide" evidence="1">
    <location>
        <begin position="1"/>
        <end position="21"/>
    </location>
</feature>
<accession>A0A8G0ZZ48</accession>
<evidence type="ECO:0000313" key="2">
    <source>
        <dbReference type="EMBL" id="QYZ71655.1"/>
    </source>
</evidence>
<evidence type="ECO:0000256" key="1">
    <source>
        <dbReference type="SAM" id="SignalP"/>
    </source>
</evidence>
<sequence>MPSRALAALALFLMAPPAAQAEGPGVTAARLAQPTTRYDHAVLGDAVEWGALDLTVRDCPTCPARRLTVRLPETRVFEDVEVRIVDADGDGRTEAMVVESDLALGASLALYNDEGQRHATAFLGQPHRWLAPLGVADLNGDGGPEIAYVEKPHLDRVLVILRFRDGRFTEIARIPGLTNHRIGDSHISGGIRDCGRGAQAVLATADWSGLVAVSLRDGQPRVTPIATSATPRAFARALDCR</sequence>
<protein>
    <submittedName>
        <fullName evidence="2">VCBS repeat-containing protein</fullName>
    </submittedName>
</protein>